<dbReference type="Gene3D" id="3.40.50.10610">
    <property type="entry name" value="ABC-type transport auxiliary lipoprotein component"/>
    <property type="match status" value="1"/>
</dbReference>
<dbReference type="KEGG" id="mcau:MIT9_P1341"/>
<sequence length="195" mass="21630">MTLMLAMLLVGCSLLPQPPRPQRLLSLEAAPLREMPPAGGEKVLRFDPVTAAGPLQGVEILYRRGGPEVSHYARHRWLAPPAELIDRAVMETLAPHLPYRAVVRPGTPADADQRLSITLLRLEQVFTADGRSQVHLALRVVWQTERSGRILGSRLFRYRQPARPTAEGAAIAAGQALERFFQDLLIWLRNGHGEG</sequence>
<gene>
    <name evidence="2" type="ORF">MIT9_P1341</name>
</gene>
<dbReference type="Pfam" id="PF03886">
    <property type="entry name" value="ABC_trans_aux"/>
    <property type="match status" value="1"/>
</dbReference>
<evidence type="ECO:0000313" key="3">
    <source>
        <dbReference type="Proteomes" id="UP001321825"/>
    </source>
</evidence>
<reference evidence="3" key="1">
    <citation type="journal article" date="2024" name="Int. J. Syst. Evol. Microbiol.">
        <title>Methylomarinovum tepidoasis sp. nov., a moderately thermophilic methanotroph of the family Methylothermaceae isolated from a deep-sea hydrothermal field.</title>
        <authorList>
            <person name="Hirayama H."/>
            <person name="Takaki Y."/>
            <person name="Abe M."/>
            <person name="Miyazaki M."/>
            <person name="Uematsu K."/>
            <person name="Matsui Y."/>
            <person name="Takai K."/>
        </authorList>
    </citation>
    <scope>NUCLEOTIDE SEQUENCE [LARGE SCALE GENOMIC DNA]</scope>
    <source>
        <strain evidence="3">IT-9</strain>
    </source>
</reference>
<keyword evidence="3" id="KW-1185">Reference proteome</keyword>
<evidence type="ECO:0000313" key="2">
    <source>
        <dbReference type="EMBL" id="BCX81761.1"/>
    </source>
</evidence>
<feature type="domain" description="ABC-type transport auxiliary lipoprotein component" evidence="1">
    <location>
        <begin position="27"/>
        <end position="180"/>
    </location>
</feature>
<evidence type="ECO:0000259" key="1">
    <source>
        <dbReference type="Pfam" id="PF03886"/>
    </source>
</evidence>
<dbReference type="EMBL" id="AP024714">
    <property type="protein sequence ID" value="BCX81761.1"/>
    <property type="molecule type" value="Genomic_DNA"/>
</dbReference>
<dbReference type="AlphaFoldDB" id="A0AAU9BT45"/>
<dbReference type="SUPFAM" id="SSF159594">
    <property type="entry name" value="XCC0632-like"/>
    <property type="match status" value="1"/>
</dbReference>
<proteinExistence type="predicted"/>
<name>A0AAU9BT45_9GAMM</name>
<accession>A0AAU9BT45</accession>
<protein>
    <submittedName>
        <fullName evidence="2">Cholesterol transport system auxiliary component</fullName>
    </submittedName>
</protein>
<dbReference type="Proteomes" id="UP001321825">
    <property type="component" value="Chromosome"/>
</dbReference>
<organism evidence="2 3">
    <name type="scientific">Methylomarinovum caldicuralii</name>
    <dbReference type="NCBI Taxonomy" id="438856"/>
    <lineage>
        <taxon>Bacteria</taxon>
        <taxon>Pseudomonadati</taxon>
        <taxon>Pseudomonadota</taxon>
        <taxon>Gammaproteobacteria</taxon>
        <taxon>Methylococcales</taxon>
        <taxon>Methylothermaceae</taxon>
        <taxon>Methylomarinovum</taxon>
    </lineage>
</organism>
<dbReference type="InterPro" id="IPR005586">
    <property type="entry name" value="ABC_trans_aux"/>
</dbReference>